<protein>
    <recommendedName>
        <fullName evidence="4">HEAT repeat protein</fullName>
    </recommendedName>
</protein>
<comment type="caution">
    <text evidence="2">The sequence shown here is derived from an EMBL/GenBank/DDBJ whole genome shotgun (WGS) entry which is preliminary data.</text>
</comment>
<accession>A0ABP9VRY8</accession>
<dbReference type="Proteomes" id="UP001416858">
    <property type="component" value="Unassembled WGS sequence"/>
</dbReference>
<evidence type="ECO:0000313" key="2">
    <source>
        <dbReference type="EMBL" id="GAA5507566.1"/>
    </source>
</evidence>
<keyword evidence="3" id="KW-1185">Reference proteome</keyword>
<evidence type="ECO:0000313" key="3">
    <source>
        <dbReference type="Proteomes" id="UP001416858"/>
    </source>
</evidence>
<sequence>MRSSLLALFLCLIPMSTWTVGQTSTPLRSDSQGIDPGDLLKHLQSHDSLLRSRAIMHLWRHHADWSQWIHQHASHDNASVRKSIRFVRDLSEFELSSTDAPNSANTEAWFAACDDKSFAIRTMFELGRNDILLGVLPAIATEKEPYSRKKLWQVVTSEFRSGFSEQNAKVYSKMIDVLLNEDDDSVRLDAVNRLFRDKEEAYYKTLPSVILQQNKVIEFLWLIEFVNNYQCSQFLQDFVQQLGDVHGPMYAKKLWSFAILSEGHGTQIATELLLQEWFRAALIGKSTGELSLLLSPTSSAREFLKTVIAKALSRNLAIDLVMLDQFSVFEPLMTLVPEESHDGILRGMTLRMSGRKEDEAIRVLKAFGEVKNAKLSRKIARRVCQSTPSKSVDVLVKYSQRVANGDAEIESELCIVMLNRNSHEFNTQLVTTPLFTSLMSEIERSNANVFELSLGYASRVPYYFATTQRGRSFIDAAYRITDPEARFRVLQKSLHFHQLTDRMTGDEINGVWDELLQRSDSEVYLATLFDSANVIHKLIALGHFDLLRDLADGKRNWKPSLKSRWSLYTHGSAIAQFRSRGEKASLLIDMIERGKREGVRLTLNDHDKADALNWILHDGCWERFSQEMQDRDKQEYLTLPGAKKFYIESRDLSLFIDSMDASKDDSRRRLNFYWNFHRITGFHDAMNSKRFANGIVTIFLNERDRNSIRELSSNPDYIDAVWKNGQIDKLIGLAKSARDDSLRSYYISSLHRSIQSAIRSDEMSVALERLSKLQDAKIGEVDTLLFAHLSGQGEVRTLKQAKRAGQELAWFDAIERFDWSAAKSLRVPDYEHSNNKSAELASNCIQYEICSRLNLAEERTALLGQILLCLKENSEVFDALQIACDSILANEERVIALNAIREHIPADSLFWFYFEADPTPAMNIVRKQRDDLDELYDRLANHAWYPIEDRVDSLDRLLKIGIALDTEGEKELGGAVLQTLLRYAKRGNLSEAEELDYLEKIAISLYEHGHRQEAWKIVSELHKEDEVPMSFFRQVYSDRKLPSLSDEAAELWRLNFNDNPEISFVSRLESVDRIVSGREDVSEIRKMLTHPFQILNDGTTDDPFKDSVEPFMVPYFPVAVFTRYGLLSEYRNREKEPSTNSLDRLVLDGRDSLDRKEYDLASDFFLRAWSWWSERRWSGPERFGSPFHLYMAGLCQANLDAAEGERTKMHARCLAFSPSAALELAEQLSAEGFNQDAARVFTDLMLCSTPDQDEYIAYVAAAANQSSDPDRAAHYRILRLQRRIHNAMF</sequence>
<organism evidence="2 3">
    <name type="scientific">Novipirellula caenicola</name>
    <dbReference type="NCBI Taxonomy" id="1536901"/>
    <lineage>
        <taxon>Bacteria</taxon>
        <taxon>Pseudomonadati</taxon>
        <taxon>Planctomycetota</taxon>
        <taxon>Planctomycetia</taxon>
        <taxon>Pirellulales</taxon>
        <taxon>Pirellulaceae</taxon>
        <taxon>Novipirellula</taxon>
    </lineage>
</organism>
<feature type="signal peptide" evidence="1">
    <location>
        <begin position="1"/>
        <end position="19"/>
    </location>
</feature>
<feature type="chain" id="PRO_5045435518" description="HEAT repeat protein" evidence="1">
    <location>
        <begin position="20"/>
        <end position="1289"/>
    </location>
</feature>
<keyword evidence="1" id="KW-0732">Signal</keyword>
<evidence type="ECO:0000256" key="1">
    <source>
        <dbReference type="SAM" id="SignalP"/>
    </source>
</evidence>
<gene>
    <name evidence="2" type="ORF">Rcae01_03022</name>
</gene>
<proteinExistence type="predicted"/>
<evidence type="ECO:0008006" key="4">
    <source>
        <dbReference type="Google" id="ProtNLM"/>
    </source>
</evidence>
<reference evidence="2 3" key="1">
    <citation type="submission" date="2024-02" db="EMBL/GenBank/DDBJ databases">
        <title>Rhodopirellula caenicola NBRC 110016.</title>
        <authorList>
            <person name="Ichikawa N."/>
            <person name="Katano-Makiyama Y."/>
            <person name="Hidaka K."/>
        </authorList>
    </citation>
    <scope>NUCLEOTIDE SEQUENCE [LARGE SCALE GENOMIC DNA]</scope>
    <source>
        <strain evidence="2 3">NBRC 110016</strain>
    </source>
</reference>
<name>A0ABP9VRY8_9BACT</name>
<dbReference type="EMBL" id="BAABRO010000005">
    <property type="protein sequence ID" value="GAA5507566.1"/>
    <property type="molecule type" value="Genomic_DNA"/>
</dbReference>